<dbReference type="InterPro" id="IPR011989">
    <property type="entry name" value="ARM-like"/>
</dbReference>
<dbReference type="PANTHER" id="PTHR21567">
    <property type="entry name" value="CLASP"/>
    <property type="match status" value="1"/>
</dbReference>
<feature type="compositionally biased region" description="Polar residues" evidence="1">
    <location>
        <begin position="1"/>
        <end position="17"/>
    </location>
</feature>
<accession>A0AAD5H2U7</accession>
<gene>
    <name evidence="3" type="ORF">COHA_008852</name>
</gene>
<sequence length="495" mass="51518">MVQTRAQAAKSKATQSPEPVAAKITKQPRKQRSVSVTLPDGQEQAGGGAAAASGSQPQPLADKLLNAAAEAMGQKPSTHKKGLGSHPLSSLPTSPAPHPAGSPAPEFTIPAVQAQQVAQPPFPMPTLQAAVEKAASPAVQAEQQAEQQQGAAAAKPAESVEPRPAAAVQQQQQQPVAQQIEQQQEAQPPAPLPRPEKLLKPLPDKPVVCDKLPDGPEPVAVEVEYVASQDLQPVDDVAATLAAALPGLEASDWLEAVKALNLLRQLVVHHPDACSAQLDKLVPLVLKSVRSLRSSLCKTAIMAVADLYQSYGDALLPHTDVGGQAKPLTSLLAQILLKCSSNDKKFVIEEAQRALQVIIDSLNPAESLALLLPYAEQHKNPKVRGKAGGAAAAAVARMEPAAVAAYGLPRLLQAAGKLVTDNTPDARDSAKRVIGCLRAAFADPGVEAQLAFEPPAPPPAADGEEPARQPTRWEAYCQANLSGSAALAVIKASAD</sequence>
<dbReference type="EMBL" id="JADXDR010000156">
    <property type="protein sequence ID" value="KAI7837337.1"/>
    <property type="molecule type" value="Genomic_DNA"/>
</dbReference>
<evidence type="ECO:0000259" key="2">
    <source>
        <dbReference type="SMART" id="SM01349"/>
    </source>
</evidence>
<dbReference type="AlphaFoldDB" id="A0AAD5H2U7"/>
<dbReference type="GO" id="GO:0008017">
    <property type="term" value="F:microtubule binding"/>
    <property type="evidence" value="ECO:0007669"/>
    <property type="project" value="TreeGrafter"/>
</dbReference>
<feature type="compositionally biased region" description="Low complexity" evidence="1">
    <location>
        <begin position="50"/>
        <end position="59"/>
    </location>
</feature>
<protein>
    <recommendedName>
        <fullName evidence="2">TOG domain-containing protein</fullName>
    </recommendedName>
</protein>
<feature type="compositionally biased region" description="Low complexity" evidence="1">
    <location>
        <begin position="134"/>
        <end position="187"/>
    </location>
</feature>
<organism evidence="3 4">
    <name type="scientific">Chlorella ohadii</name>
    <dbReference type="NCBI Taxonomy" id="2649997"/>
    <lineage>
        <taxon>Eukaryota</taxon>
        <taxon>Viridiplantae</taxon>
        <taxon>Chlorophyta</taxon>
        <taxon>core chlorophytes</taxon>
        <taxon>Trebouxiophyceae</taxon>
        <taxon>Chlorellales</taxon>
        <taxon>Chlorellaceae</taxon>
        <taxon>Chlorella clade</taxon>
        <taxon>Chlorella</taxon>
    </lineage>
</organism>
<reference evidence="3" key="1">
    <citation type="submission" date="2020-11" db="EMBL/GenBank/DDBJ databases">
        <title>Chlorella ohadii genome sequencing and assembly.</title>
        <authorList>
            <person name="Murik O."/>
            <person name="Treves H."/>
            <person name="Kedem I."/>
            <person name="Shotland Y."/>
            <person name="Kaplan A."/>
        </authorList>
    </citation>
    <scope>NUCLEOTIDE SEQUENCE</scope>
    <source>
        <strain evidence="3">1</strain>
    </source>
</reference>
<name>A0AAD5H2U7_9CHLO</name>
<comment type="caution">
    <text evidence="3">The sequence shown here is derived from an EMBL/GenBank/DDBJ whole genome shotgun (WGS) entry which is preliminary data.</text>
</comment>
<feature type="domain" description="TOG" evidence="2">
    <location>
        <begin position="229"/>
        <end position="459"/>
    </location>
</feature>
<dbReference type="PANTHER" id="PTHR21567:SF62">
    <property type="entry name" value="ARM REPEAT SUPERFAMILY PROTEIN"/>
    <property type="match status" value="1"/>
</dbReference>
<feature type="compositionally biased region" description="Low complexity" evidence="1">
    <location>
        <begin position="103"/>
        <end position="119"/>
    </location>
</feature>
<dbReference type="Gene3D" id="1.25.10.10">
    <property type="entry name" value="Leucine-rich Repeat Variant"/>
    <property type="match status" value="1"/>
</dbReference>
<dbReference type="InterPro" id="IPR024395">
    <property type="entry name" value="CLASP_N_dom"/>
</dbReference>
<evidence type="ECO:0000313" key="4">
    <source>
        <dbReference type="Proteomes" id="UP001205105"/>
    </source>
</evidence>
<feature type="region of interest" description="Disordered" evidence="1">
    <location>
        <begin position="1"/>
        <end position="207"/>
    </location>
</feature>
<evidence type="ECO:0000313" key="3">
    <source>
        <dbReference type="EMBL" id="KAI7837337.1"/>
    </source>
</evidence>
<dbReference type="Pfam" id="PF12348">
    <property type="entry name" value="CLASP_N"/>
    <property type="match status" value="1"/>
</dbReference>
<dbReference type="SMART" id="SM01349">
    <property type="entry name" value="TOG"/>
    <property type="match status" value="1"/>
</dbReference>
<dbReference type="InterPro" id="IPR016024">
    <property type="entry name" value="ARM-type_fold"/>
</dbReference>
<dbReference type="InterPro" id="IPR034085">
    <property type="entry name" value="TOG"/>
</dbReference>
<proteinExistence type="predicted"/>
<feature type="compositionally biased region" description="Basic and acidic residues" evidence="1">
    <location>
        <begin position="194"/>
        <end position="207"/>
    </location>
</feature>
<evidence type="ECO:0000256" key="1">
    <source>
        <dbReference type="SAM" id="MobiDB-lite"/>
    </source>
</evidence>
<feature type="region of interest" description="Disordered" evidence="1">
    <location>
        <begin position="453"/>
        <end position="472"/>
    </location>
</feature>
<dbReference type="GO" id="GO:0005881">
    <property type="term" value="C:cytoplasmic microtubule"/>
    <property type="evidence" value="ECO:0007669"/>
    <property type="project" value="TreeGrafter"/>
</dbReference>
<dbReference type="GO" id="GO:0000226">
    <property type="term" value="P:microtubule cytoskeleton organization"/>
    <property type="evidence" value="ECO:0007669"/>
    <property type="project" value="TreeGrafter"/>
</dbReference>
<dbReference type="Proteomes" id="UP001205105">
    <property type="component" value="Unassembled WGS sequence"/>
</dbReference>
<dbReference type="SUPFAM" id="SSF48371">
    <property type="entry name" value="ARM repeat"/>
    <property type="match status" value="1"/>
</dbReference>
<keyword evidence="4" id="KW-1185">Reference proteome</keyword>